<dbReference type="EMBL" id="GL732534">
    <property type="protein sequence ID" value="EFX84462.1"/>
    <property type="molecule type" value="Genomic_DNA"/>
</dbReference>
<accession>E9G7H1</accession>
<dbReference type="AlphaFoldDB" id="E9G7H1"/>
<gene>
    <name evidence="2" type="ORF">DAPPUDRAFT_238816</name>
</gene>
<feature type="compositionally biased region" description="Basic and acidic residues" evidence="1">
    <location>
        <begin position="133"/>
        <end position="147"/>
    </location>
</feature>
<sequence>MEYATLVFVEQLLQRSYDPNPILPPYSLSHGPGSKDKLMEIRKNRMRPTPNLIVLLKVGKSTPLLMLKSHCSTSKAYKVFDEEEISPGFRLGYKPKWKKIRNAQLLVSSDDRIRQRRMLSRCTATGSHPRRKAREEGRKTEKRTSSS</sequence>
<evidence type="ECO:0000256" key="1">
    <source>
        <dbReference type="SAM" id="MobiDB-lite"/>
    </source>
</evidence>
<evidence type="ECO:0000313" key="2">
    <source>
        <dbReference type="EMBL" id="EFX84462.1"/>
    </source>
</evidence>
<dbReference type="HOGENOM" id="CLU_1769916_0_0_1"/>
<organism evidence="2 3">
    <name type="scientific">Daphnia pulex</name>
    <name type="common">Water flea</name>
    <dbReference type="NCBI Taxonomy" id="6669"/>
    <lineage>
        <taxon>Eukaryota</taxon>
        <taxon>Metazoa</taxon>
        <taxon>Ecdysozoa</taxon>
        <taxon>Arthropoda</taxon>
        <taxon>Crustacea</taxon>
        <taxon>Branchiopoda</taxon>
        <taxon>Diplostraca</taxon>
        <taxon>Cladocera</taxon>
        <taxon>Anomopoda</taxon>
        <taxon>Daphniidae</taxon>
        <taxon>Daphnia</taxon>
    </lineage>
</organism>
<dbReference type="Proteomes" id="UP000000305">
    <property type="component" value="Unassembled WGS sequence"/>
</dbReference>
<name>E9G7H1_DAPPU</name>
<dbReference type="InParanoid" id="E9G7H1"/>
<reference evidence="2 3" key="1">
    <citation type="journal article" date="2011" name="Science">
        <title>The ecoresponsive genome of Daphnia pulex.</title>
        <authorList>
            <person name="Colbourne J.K."/>
            <person name="Pfrender M.E."/>
            <person name="Gilbert D."/>
            <person name="Thomas W.K."/>
            <person name="Tucker A."/>
            <person name="Oakley T.H."/>
            <person name="Tokishita S."/>
            <person name="Aerts A."/>
            <person name="Arnold G.J."/>
            <person name="Basu M.K."/>
            <person name="Bauer D.J."/>
            <person name="Caceres C.E."/>
            <person name="Carmel L."/>
            <person name="Casola C."/>
            <person name="Choi J.H."/>
            <person name="Detter J.C."/>
            <person name="Dong Q."/>
            <person name="Dusheyko S."/>
            <person name="Eads B.D."/>
            <person name="Frohlich T."/>
            <person name="Geiler-Samerotte K.A."/>
            <person name="Gerlach D."/>
            <person name="Hatcher P."/>
            <person name="Jogdeo S."/>
            <person name="Krijgsveld J."/>
            <person name="Kriventseva E.V."/>
            <person name="Kultz D."/>
            <person name="Laforsch C."/>
            <person name="Lindquist E."/>
            <person name="Lopez J."/>
            <person name="Manak J.R."/>
            <person name="Muller J."/>
            <person name="Pangilinan J."/>
            <person name="Patwardhan R.P."/>
            <person name="Pitluck S."/>
            <person name="Pritham E.J."/>
            <person name="Rechtsteiner A."/>
            <person name="Rho M."/>
            <person name="Rogozin I.B."/>
            <person name="Sakarya O."/>
            <person name="Salamov A."/>
            <person name="Schaack S."/>
            <person name="Shapiro H."/>
            <person name="Shiga Y."/>
            <person name="Skalitzky C."/>
            <person name="Smith Z."/>
            <person name="Souvorov A."/>
            <person name="Sung W."/>
            <person name="Tang Z."/>
            <person name="Tsuchiya D."/>
            <person name="Tu H."/>
            <person name="Vos H."/>
            <person name="Wang M."/>
            <person name="Wolf Y.I."/>
            <person name="Yamagata H."/>
            <person name="Yamada T."/>
            <person name="Ye Y."/>
            <person name="Shaw J.R."/>
            <person name="Andrews J."/>
            <person name="Crease T.J."/>
            <person name="Tang H."/>
            <person name="Lucas S.M."/>
            <person name="Robertson H.M."/>
            <person name="Bork P."/>
            <person name="Koonin E.V."/>
            <person name="Zdobnov E.M."/>
            <person name="Grigoriev I.V."/>
            <person name="Lynch M."/>
            <person name="Boore J.L."/>
        </authorList>
    </citation>
    <scope>NUCLEOTIDE SEQUENCE [LARGE SCALE GENOMIC DNA]</scope>
</reference>
<protein>
    <submittedName>
        <fullName evidence="2">Uncharacterized protein</fullName>
    </submittedName>
</protein>
<keyword evidence="3" id="KW-1185">Reference proteome</keyword>
<evidence type="ECO:0000313" key="3">
    <source>
        <dbReference type="Proteomes" id="UP000000305"/>
    </source>
</evidence>
<dbReference type="KEGG" id="dpx:DAPPUDRAFT_238816"/>
<feature type="region of interest" description="Disordered" evidence="1">
    <location>
        <begin position="117"/>
        <end position="147"/>
    </location>
</feature>
<proteinExistence type="predicted"/>